<protein>
    <submittedName>
        <fullName evidence="1">Uncharacterized protein</fullName>
    </submittedName>
</protein>
<keyword evidence="2" id="KW-1185">Reference proteome</keyword>
<evidence type="ECO:0000313" key="1">
    <source>
        <dbReference type="EMBL" id="MCP2258247.1"/>
    </source>
</evidence>
<name>A0ABT1HRX9_STRSD</name>
<organism evidence="1 2">
    <name type="scientific">Streptoalloteichus tenebrarius (strain ATCC 17920 / DSM 40477 / JCM 4838 / CBS 697.72 / NBRC 16177 / NCIMB 11028 / NRRL B-12390 / A12253. 1 / ISP 5477)</name>
    <name type="common">Streptomyces tenebrarius</name>
    <dbReference type="NCBI Taxonomy" id="1933"/>
    <lineage>
        <taxon>Bacteria</taxon>
        <taxon>Bacillati</taxon>
        <taxon>Actinomycetota</taxon>
        <taxon>Actinomycetes</taxon>
        <taxon>Pseudonocardiales</taxon>
        <taxon>Pseudonocardiaceae</taxon>
        <taxon>Streptoalloteichus</taxon>
    </lineage>
</organism>
<proteinExistence type="predicted"/>
<sequence>MRLLVLGGSWFYGRAVVEAATAAGWEITTFRRGRTGQPLDMGSALSEPWESS</sequence>
<gene>
    <name evidence="1" type="ORF">LX15_001941</name>
</gene>
<dbReference type="Proteomes" id="UP001205311">
    <property type="component" value="Unassembled WGS sequence"/>
</dbReference>
<accession>A0ABT1HRX9</accession>
<comment type="caution">
    <text evidence="1">The sequence shown here is derived from an EMBL/GenBank/DDBJ whole genome shotgun (WGS) entry which is preliminary data.</text>
</comment>
<dbReference type="EMBL" id="JAMTCP010000007">
    <property type="protein sequence ID" value="MCP2258247.1"/>
    <property type="molecule type" value="Genomic_DNA"/>
</dbReference>
<dbReference type="Gene3D" id="3.40.50.720">
    <property type="entry name" value="NAD(P)-binding Rossmann-like Domain"/>
    <property type="match status" value="1"/>
</dbReference>
<dbReference type="SUPFAM" id="SSF51735">
    <property type="entry name" value="NAD(P)-binding Rossmann-fold domains"/>
    <property type="match status" value="1"/>
</dbReference>
<reference evidence="1 2" key="1">
    <citation type="submission" date="2022-06" db="EMBL/GenBank/DDBJ databases">
        <title>Genomic Encyclopedia of Archaeal and Bacterial Type Strains, Phase II (KMG-II): from individual species to whole genera.</title>
        <authorList>
            <person name="Goeker M."/>
        </authorList>
    </citation>
    <scope>NUCLEOTIDE SEQUENCE [LARGE SCALE GENOMIC DNA]</scope>
    <source>
        <strain evidence="1 2">DSM 40477</strain>
    </source>
</reference>
<dbReference type="InterPro" id="IPR036291">
    <property type="entry name" value="NAD(P)-bd_dom_sf"/>
</dbReference>
<evidence type="ECO:0000313" key="2">
    <source>
        <dbReference type="Proteomes" id="UP001205311"/>
    </source>
</evidence>